<protein>
    <submittedName>
        <fullName evidence="2">Uncharacterized protein</fullName>
    </submittedName>
</protein>
<accession>A0A5D3DYX9</accession>
<feature type="compositionally biased region" description="Basic and acidic residues" evidence="1">
    <location>
        <begin position="70"/>
        <end position="81"/>
    </location>
</feature>
<dbReference type="EMBL" id="SSTD01002040">
    <property type="protein sequence ID" value="TYK28781.1"/>
    <property type="molecule type" value="Genomic_DNA"/>
</dbReference>
<evidence type="ECO:0000313" key="3">
    <source>
        <dbReference type="Proteomes" id="UP000321947"/>
    </source>
</evidence>
<comment type="caution">
    <text evidence="2">The sequence shown here is derived from an EMBL/GenBank/DDBJ whole genome shotgun (WGS) entry which is preliminary data.</text>
</comment>
<feature type="compositionally biased region" description="Polar residues" evidence="1">
    <location>
        <begin position="82"/>
        <end position="93"/>
    </location>
</feature>
<evidence type="ECO:0000313" key="2">
    <source>
        <dbReference type="EMBL" id="TYK28781.1"/>
    </source>
</evidence>
<organism evidence="2 3">
    <name type="scientific">Cucumis melo var. makuwa</name>
    <name type="common">Oriental melon</name>
    <dbReference type="NCBI Taxonomy" id="1194695"/>
    <lineage>
        <taxon>Eukaryota</taxon>
        <taxon>Viridiplantae</taxon>
        <taxon>Streptophyta</taxon>
        <taxon>Embryophyta</taxon>
        <taxon>Tracheophyta</taxon>
        <taxon>Spermatophyta</taxon>
        <taxon>Magnoliopsida</taxon>
        <taxon>eudicotyledons</taxon>
        <taxon>Gunneridae</taxon>
        <taxon>Pentapetalae</taxon>
        <taxon>rosids</taxon>
        <taxon>fabids</taxon>
        <taxon>Cucurbitales</taxon>
        <taxon>Cucurbitaceae</taxon>
        <taxon>Benincaseae</taxon>
        <taxon>Cucumis</taxon>
    </lineage>
</organism>
<name>A0A5D3DYX9_CUCMM</name>
<dbReference type="Proteomes" id="UP000321947">
    <property type="component" value="Unassembled WGS sequence"/>
</dbReference>
<sequence>MNATMILLDHPSYTLMLGGVVWEIHIPRSDSSKGQCMLFSVNQGAKLSVECCYIDIRAFILVKFEKMQPKKHEEKGKDSDQMTRGVQGNSQGNRRAISALSRGASIQSMEEIITHPKLKYPEGFGESLVENMNDEGGQRVKTEEGYANWSRFRWVEMPMFDSCQPDSWIFRAESTFLNGLDAEIRAEVVCFELVGSGQIMRAAQRVEDKKAAQKNRMGPYKYTKAFQPIQLGLENPGVMPAKAIEAVPIRSITLPNAIQSV</sequence>
<gene>
    <name evidence="2" type="ORF">E5676_scaffold403G001460</name>
</gene>
<dbReference type="AlphaFoldDB" id="A0A5D3DYX9"/>
<proteinExistence type="predicted"/>
<feature type="region of interest" description="Disordered" evidence="1">
    <location>
        <begin position="70"/>
        <end position="94"/>
    </location>
</feature>
<reference evidence="2 3" key="1">
    <citation type="submission" date="2019-08" db="EMBL/GenBank/DDBJ databases">
        <title>Draft genome sequences of two oriental melons (Cucumis melo L. var makuwa).</title>
        <authorList>
            <person name="Kwon S.-Y."/>
        </authorList>
    </citation>
    <scope>NUCLEOTIDE SEQUENCE [LARGE SCALE GENOMIC DNA]</scope>
    <source>
        <strain evidence="3">cv. Chang Bougi</strain>
        <tissue evidence="2">Leaf</tissue>
    </source>
</reference>
<evidence type="ECO:0000256" key="1">
    <source>
        <dbReference type="SAM" id="MobiDB-lite"/>
    </source>
</evidence>